<keyword evidence="2" id="KW-1185">Reference proteome</keyword>
<gene>
    <name evidence="1" type="ORF">H9J30_15895</name>
</gene>
<dbReference type="EMBL" id="JACSDI010000014">
    <property type="protein sequence ID" value="MCG9965387.1"/>
    <property type="molecule type" value="Genomic_DNA"/>
</dbReference>
<sequence length="292" mass="32796">MRSRASIDCYKRLRLPLGLRYLGRSMGLSLRLLLGIAFPLFAAQTQPALIQALNPAADWKGSANITQAFSEIALKNEYDKDKHRVRKWHVPVRVFIEHQVGDKALHTQLVQMHLAHLAEITGHDIQLVDVLSEANLHLVFTRQSLWVDDIMRLMGPNAAKNVHGSVCMAKFALNANSEIDRAWVIIPVDQAKMHGKLVACVVEEITQVLGLPNDSEKVFPSIFNDKTPQDLLTGLDYILLKLLYSTEIKAGMTTTEVQPIIQKQLIQWQRDGTLSDADKTVRQGQLYGLLGY</sequence>
<organism evidence="1 2">
    <name type="scientific">Shewanella cutis</name>
    <dbReference type="NCBI Taxonomy" id="2766780"/>
    <lineage>
        <taxon>Bacteria</taxon>
        <taxon>Pseudomonadati</taxon>
        <taxon>Pseudomonadota</taxon>
        <taxon>Gammaproteobacteria</taxon>
        <taxon>Alteromonadales</taxon>
        <taxon>Shewanellaceae</taxon>
        <taxon>Shewanella</taxon>
    </lineage>
</organism>
<accession>A0ABS9QYW1</accession>
<comment type="caution">
    <text evidence="1">The sequence shown here is derived from an EMBL/GenBank/DDBJ whole genome shotgun (WGS) entry which is preliminary data.</text>
</comment>
<proteinExistence type="predicted"/>
<reference evidence="1 2" key="1">
    <citation type="submission" date="2020-08" db="EMBL/GenBank/DDBJ databases">
        <title>Whole genome sequence of Shewanella sp strain PS-2.</title>
        <authorList>
            <person name="Das S.K."/>
        </authorList>
    </citation>
    <scope>NUCLEOTIDE SEQUENCE [LARGE SCALE GENOMIC DNA]</scope>
    <source>
        <strain evidence="1 2">PS-2</strain>
    </source>
</reference>
<dbReference type="InterPro" id="IPR021323">
    <property type="entry name" value="DUF2927"/>
</dbReference>
<evidence type="ECO:0000313" key="2">
    <source>
        <dbReference type="Proteomes" id="UP000829384"/>
    </source>
</evidence>
<evidence type="ECO:0000313" key="1">
    <source>
        <dbReference type="EMBL" id="MCG9965387.1"/>
    </source>
</evidence>
<name>A0ABS9QYW1_9GAMM</name>
<protein>
    <submittedName>
        <fullName evidence="1">DUF2927 domain-containing protein</fullName>
    </submittedName>
</protein>
<dbReference type="Pfam" id="PF11150">
    <property type="entry name" value="DUF2927"/>
    <property type="match status" value="1"/>
</dbReference>
<dbReference type="Proteomes" id="UP000829384">
    <property type="component" value="Unassembled WGS sequence"/>
</dbReference>